<evidence type="ECO:0000256" key="1">
    <source>
        <dbReference type="ARBA" id="ARBA00022801"/>
    </source>
</evidence>
<dbReference type="PANTHER" id="PTHR11177:SF317">
    <property type="entry name" value="CHITINASE 12-RELATED"/>
    <property type="match status" value="1"/>
</dbReference>
<evidence type="ECO:0000259" key="6">
    <source>
        <dbReference type="PROSITE" id="PS51910"/>
    </source>
</evidence>
<organism evidence="7 8">
    <name type="scientific">Acrobeloides nanus</name>
    <dbReference type="NCBI Taxonomy" id="290746"/>
    <lineage>
        <taxon>Eukaryota</taxon>
        <taxon>Metazoa</taxon>
        <taxon>Ecdysozoa</taxon>
        <taxon>Nematoda</taxon>
        <taxon>Chromadorea</taxon>
        <taxon>Rhabditida</taxon>
        <taxon>Tylenchina</taxon>
        <taxon>Cephalobomorpha</taxon>
        <taxon>Cephaloboidea</taxon>
        <taxon>Cephalobidae</taxon>
        <taxon>Acrobeloides</taxon>
    </lineage>
</organism>
<dbReference type="PROSITE" id="PS01095">
    <property type="entry name" value="GH18_1"/>
    <property type="match status" value="1"/>
</dbReference>
<evidence type="ECO:0000313" key="8">
    <source>
        <dbReference type="WBParaSite" id="ACRNAN_scaffold434.g22668.t1"/>
    </source>
</evidence>
<sequence length="377" mass="42788">MHLFLKISILSAFIQCCSLIFLSCYTVPDSPDVSKIDANLCTHLLVIGRCNLDDRAKIILPTVEVIEKYNRLKDENPNLKVLITLTPTTNQLMSRLVIDDSLIDEFVNTLTLYLVINKLDGFDIDWEFPVWSKDAAKTDKKGFAVLLQKLRESFDQQKKPLLLTLAVSGPYTITKKGYDIDALNKYVDYVQLMTYDFHDYKKLEPVVGFNAPLRAASYEIGILGKMNSDYSTRYWIKIGLNRTKLVFGIPTYGKGYKLLSKHMHFPYAPAVGPSSSYGDDVAYNQACNLTQTDGYRYIWNKAAASPYLLKDRQWLNIEDIKSVTLKTAYAKEMGLAGVMVFAMHADDHHGICGQGTYPLIRAIKKQLLRRGPSEYFP</sequence>
<reference evidence="8" key="1">
    <citation type="submission" date="2022-11" db="UniProtKB">
        <authorList>
            <consortium name="WormBaseParasite"/>
        </authorList>
    </citation>
    <scope>IDENTIFICATION</scope>
</reference>
<dbReference type="SUPFAM" id="SSF54556">
    <property type="entry name" value="Chitinase insertion domain"/>
    <property type="match status" value="1"/>
</dbReference>
<dbReference type="PANTHER" id="PTHR11177">
    <property type="entry name" value="CHITINASE"/>
    <property type="match status" value="1"/>
</dbReference>
<evidence type="ECO:0000313" key="7">
    <source>
        <dbReference type="Proteomes" id="UP000887540"/>
    </source>
</evidence>
<dbReference type="Gene3D" id="3.10.50.10">
    <property type="match status" value="1"/>
</dbReference>
<dbReference type="GO" id="GO:0006032">
    <property type="term" value="P:chitin catabolic process"/>
    <property type="evidence" value="ECO:0007669"/>
    <property type="project" value="TreeGrafter"/>
</dbReference>
<dbReference type="GO" id="GO:0005975">
    <property type="term" value="P:carbohydrate metabolic process"/>
    <property type="evidence" value="ECO:0007669"/>
    <property type="project" value="InterPro"/>
</dbReference>
<accession>A0A914DVH4</accession>
<keyword evidence="5" id="KW-0732">Signal</keyword>
<dbReference type="SUPFAM" id="SSF51445">
    <property type="entry name" value="(Trans)glycosidases"/>
    <property type="match status" value="1"/>
</dbReference>
<dbReference type="Proteomes" id="UP000887540">
    <property type="component" value="Unplaced"/>
</dbReference>
<evidence type="ECO:0000256" key="5">
    <source>
        <dbReference type="SAM" id="SignalP"/>
    </source>
</evidence>
<keyword evidence="1 3" id="KW-0378">Hydrolase</keyword>
<keyword evidence="2 3" id="KW-0326">Glycosidase</keyword>
<dbReference type="InterPro" id="IPR050314">
    <property type="entry name" value="Glycosyl_Hydrlase_18"/>
</dbReference>
<evidence type="ECO:0000256" key="3">
    <source>
        <dbReference type="RuleBase" id="RU000489"/>
    </source>
</evidence>
<dbReference type="SMART" id="SM00636">
    <property type="entry name" value="Glyco_18"/>
    <property type="match status" value="1"/>
</dbReference>
<feature type="chain" id="PRO_5036884673" evidence="5">
    <location>
        <begin position="20"/>
        <end position="377"/>
    </location>
</feature>
<dbReference type="InterPro" id="IPR001223">
    <property type="entry name" value="Glyco_hydro18_cat"/>
</dbReference>
<dbReference type="AlphaFoldDB" id="A0A914DVH4"/>
<dbReference type="PROSITE" id="PS51910">
    <property type="entry name" value="GH18_2"/>
    <property type="match status" value="1"/>
</dbReference>
<proteinExistence type="inferred from homology"/>
<dbReference type="InterPro" id="IPR011583">
    <property type="entry name" value="Chitinase_II/V-like_cat"/>
</dbReference>
<dbReference type="GO" id="GO:0004568">
    <property type="term" value="F:chitinase activity"/>
    <property type="evidence" value="ECO:0007669"/>
    <property type="project" value="TreeGrafter"/>
</dbReference>
<dbReference type="GO" id="GO:0008061">
    <property type="term" value="F:chitin binding"/>
    <property type="evidence" value="ECO:0007669"/>
    <property type="project" value="InterPro"/>
</dbReference>
<name>A0A914DVH4_9BILA</name>
<dbReference type="WBParaSite" id="ACRNAN_scaffold434.g22668.t1">
    <property type="protein sequence ID" value="ACRNAN_scaffold434.g22668.t1"/>
    <property type="gene ID" value="ACRNAN_scaffold434.g22668"/>
</dbReference>
<dbReference type="Gene3D" id="3.20.20.80">
    <property type="entry name" value="Glycosidases"/>
    <property type="match status" value="1"/>
</dbReference>
<comment type="similarity">
    <text evidence="4">Belongs to the glycosyl hydrolase 18 family.</text>
</comment>
<dbReference type="InterPro" id="IPR001579">
    <property type="entry name" value="Glyco_hydro_18_chit_AS"/>
</dbReference>
<dbReference type="PROSITE" id="PS51257">
    <property type="entry name" value="PROKAR_LIPOPROTEIN"/>
    <property type="match status" value="1"/>
</dbReference>
<evidence type="ECO:0000256" key="2">
    <source>
        <dbReference type="ARBA" id="ARBA00023295"/>
    </source>
</evidence>
<protein>
    <submittedName>
        <fullName evidence="8">GH18 domain-containing protein</fullName>
    </submittedName>
</protein>
<feature type="domain" description="GH18" evidence="6">
    <location>
        <begin position="20"/>
        <end position="370"/>
    </location>
</feature>
<evidence type="ECO:0000256" key="4">
    <source>
        <dbReference type="RuleBase" id="RU004453"/>
    </source>
</evidence>
<dbReference type="GO" id="GO:0005576">
    <property type="term" value="C:extracellular region"/>
    <property type="evidence" value="ECO:0007669"/>
    <property type="project" value="TreeGrafter"/>
</dbReference>
<keyword evidence="7" id="KW-1185">Reference proteome</keyword>
<dbReference type="Pfam" id="PF00704">
    <property type="entry name" value="Glyco_hydro_18"/>
    <property type="match status" value="1"/>
</dbReference>
<feature type="signal peptide" evidence="5">
    <location>
        <begin position="1"/>
        <end position="19"/>
    </location>
</feature>
<dbReference type="InterPro" id="IPR017853">
    <property type="entry name" value="GH"/>
</dbReference>
<dbReference type="InterPro" id="IPR029070">
    <property type="entry name" value="Chitinase_insertion_sf"/>
</dbReference>